<gene>
    <name evidence="2" type="ORF">K7472_27465</name>
</gene>
<name>A0ABS7QZA9_9ACTN</name>
<comment type="caution">
    <text evidence="2">The sequence shown here is derived from an EMBL/GenBank/DDBJ whole genome shotgun (WGS) entry which is preliminary data.</text>
</comment>
<feature type="signal peptide" evidence="1">
    <location>
        <begin position="1"/>
        <end position="27"/>
    </location>
</feature>
<dbReference type="Proteomes" id="UP001198565">
    <property type="component" value="Unassembled WGS sequence"/>
</dbReference>
<evidence type="ECO:0008006" key="4">
    <source>
        <dbReference type="Google" id="ProtNLM"/>
    </source>
</evidence>
<evidence type="ECO:0000313" key="3">
    <source>
        <dbReference type="Proteomes" id="UP001198565"/>
    </source>
</evidence>
<reference evidence="2 3" key="1">
    <citation type="submission" date="2021-08" db="EMBL/GenBank/DDBJ databases">
        <title>Streptomyces sp. PTM05 isolated from lichen.</title>
        <authorList>
            <person name="Somphong A."/>
            <person name="Phongsopitanun W."/>
            <person name="Tanasupawat S."/>
        </authorList>
    </citation>
    <scope>NUCLEOTIDE SEQUENCE [LARGE SCALE GENOMIC DNA]</scope>
    <source>
        <strain evidence="2 3">Ptm05</strain>
    </source>
</reference>
<accession>A0ABS7QZA9</accession>
<feature type="chain" id="PRO_5046190082" description="Secreted protein" evidence="1">
    <location>
        <begin position="28"/>
        <end position="151"/>
    </location>
</feature>
<sequence length="151" mass="15964">MRGRHLKIAVILCAGAALAGASLPASAATRAPSDTHTSGARPVVVDCSFKAQVRPGTYLLACADGNNGLVKLHWKSWGASSATATGTNVVNDCTPYCAAGKFHSYAVDVKLANPRAWAGHHGQQRFTTLELTYPGARPDHSPRHVSYPLWS</sequence>
<protein>
    <recommendedName>
        <fullName evidence="4">Secreted protein</fullName>
    </recommendedName>
</protein>
<keyword evidence="1" id="KW-0732">Signal</keyword>
<dbReference type="RefSeq" id="WP_222981273.1">
    <property type="nucleotide sequence ID" value="NZ_JAINVZ010000026.1"/>
</dbReference>
<organism evidence="2 3">
    <name type="scientific">Streptantibioticus parmotrematis</name>
    <dbReference type="NCBI Taxonomy" id="2873249"/>
    <lineage>
        <taxon>Bacteria</taxon>
        <taxon>Bacillati</taxon>
        <taxon>Actinomycetota</taxon>
        <taxon>Actinomycetes</taxon>
        <taxon>Kitasatosporales</taxon>
        <taxon>Streptomycetaceae</taxon>
        <taxon>Streptantibioticus</taxon>
    </lineage>
</organism>
<dbReference type="EMBL" id="JAINVZ010000026">
    <property type="protein sequence ID" value="MBY8888552.1"/>
    <property type="molecule type" value="Genomic_DNA"/>
</dbReference>
<proteinExistence type="predicted"/>
<keyword evidence="3" id="KW-1185">Reference proteome</keyword>
<evidence type="ECO:0000313" key="2">
    <source>
        <dbReference type="EMBL" id="MBY8888552.1"/>
    </source>
</evidence>
<evidence type="ECO:0000256" key="1">
    <source>
        <dbReference type="SAM" id="SignalP"/>
    </source>
</evidence>